<dbReference type="GO" id="GO:0008745">
    <property type="term" value="F:N-acetylmuramoyl-L-alanine amidase activity"/>
    <property type="evidence" value="ECO:0007669"/>
    <property type="project" value="UniProtKB-EC"/>
</dbReference>
<sequence length="361" mass="40112">MFKDQSLMSKLGLFAGFIFGSILFISLPLRSASALAAWALTSDGSLKLRTSSGAKLDAFYQSSTTDKGDRVWIDFPGELSRPRTIKGNGSVKEIRLGKPSKGITRLVIEFLPSVELEPSKLQLIGISTNTWELELIGLESNSFRPIEEGNILRNSIKRTYEKIKPQDLDVSSLPDVPYGKYKVVIDPGHGGSDPGAVGINGLRETDIVLEVSKSVSNFLTNKGVKTILTRNYERTLDLQPRVTKANNSKADIFVSIHANATRGKRKEVNGLETYYYSGYKGYSLAKNIQKQILIVSPQSPDRGVRRSRFYVIRKTSMPAALVEIGFVTGMYDADLLRQKVYRDKMSFAIARGILNYLRISN</sequence>
<comment type="caution">
    <text evidence="3">The sequence shown here is derived from an EMBL/GenBank/DDBJ whole genome shotgun (WGS) entry which is preliminary data.</text>
</comment>
<evidence type="ECO:0000313" key="4">
    <source>
        <dbReference type="Proteomes" id="UP000030392"/>
    </source>
</evidence>
<protein>
    <submittedName>
        <fullName evidence="3">N-acetylmuramoyl-L-alanine amidase</fullName>
        <ecNumber evidence="3">3.5.1.28</ecNumber>
    </submittedName>
</protein>
<dbReference type="SUPFAM" id="SSF53187">
    <property type="entry name" value="Zn-dependent exopeptidases"/>
    <property type="match status" value="1"/>
</dbReference>
<dbReference type="InterPro" id="IPR002508">
    <property type="entry name" value="MurNAc-LAA_cat"/>
</dbReference>
<dbReference type="Gene3D" id="3.40.630.40">
    <property type="entry name" value="Zn-dependent exopeptidases"/>
    <property type="match status" value="1"/>
</dbReference>
<dbReference type="Proteomes" id="UP000030392">
    <property type="component" value="Unassembled WGS sequence"/>
</dbReference>
<dbReference type="EC" id="3.5.1.28" evidence="3"/>
<dbReference type="CDD" id="cd02696">
    <property type="entry name" value="MurNAc-LAA"/>
    <property type="match status" value="1"/>
</dbReference>
<dbReference type="InterPro" id="IPR021731">
    <property type="entry name" value="AMIN_dom"/>
</dbReference>
<feature type="domain" description="MurNAc-LAA" evidence="2">
    <location>
        <begin position="242"/>
        <end position="354"/>
    </location>
</feature>
<proteinExistence type="predicted"/>
<name>A0A0A2C3H5_PROMR</name>
<accession>A0A0A2C3H5</accession>
<dbReference type="PANTHER" id="PTHR30404:SF0">
    <property type="entry name" value="N-ACETYLMURAMOYL-L-ALANINE AMIDASE AMIC"/>
    <property type="match status" value="1"/>
</dbReference>
<dbReference type="Pfam" id="PF01520">
    <property type="entry name" value="Amidase_3"/>
    <property type="match status" value="1"/>
</dbReference>
<dbReference type="InterPro" id="IPR050695">
    <property type="entry name" value="N-acetylmuramoyl_amidase_3"/>
</dbReference>
<evidence type="ECO:0000259" key="2">
    <source>
        <dbReference type="SMART" id="SM00646"/>
    </source>
</evidence>
<reference evidence="4" key="1">
    <citation type="journal article" date="2014" name="Sci. Data">
        <title>Genomes of diverse isolates of the marine cyanobacterium Prochlorococcus.</title>
        <authorList>
            <person name="Biller S."/>
            <person name="Berube P."/>
            <person name="Thompson J."/>
            <person name="Kelly L."/>
            <person name="Roggensack S."/>
            <person name="Awad L."/>
            <person name="Roache-Johnson K."/>
            <person name="Ding H."/>
            <person name="Giovannoni S.J."/>
            <person name="Moore L.R."/>
            <person name="Chisholm S.W."/>
        </authorList>
    </citation>
    <scope>NUCLEOTIDE SEQUENCE [LARGE SCALE GENOMIC DNA]</scope>
    <source>
        <strain evidence="4">PAC1</strain>
    </source>
</reference>
<dbReference type="Pfam" id="PF11741">
    <property type="entry name" value="AMIN"/>
    <property type="match status" value="1"/>
</dbReference>
<dbReference type="PANTHER" id="PTHR30404">
    <property type="entry name" value="N-ACETYLMURAMOYL-L-ALANINE AMIDASE"/>
    <property type="match status" value="1"/>
</dbReference>
<dbReference type="EMBL" id="JNAX01000015">
    <property type="protein sequence ID" value="KGG19455.1"/>
    <property type="molecule type" value="Genomic_DNA"/>
</dbReference>
<dbReference type="AlphaFoldDB" id="A0A0A2C3H5"/>
<dbReference type="SMART" id="SM00646">
    <property type="entry name" value="Ami_3"/>
    <property type="match status" value="1"/>
</dbReference>
<dbReference type="GO" id="GO:0009253">
    <property type="term" value="P:peptidoglycan catabolic process"/>
    <property type="evidence" value="ECO:0007669"/>
    <property type="project" value="InterPro"/>
</dbReference>
<gene>
    <name evidence="3" type="ORF">EV03_1838</name>
</gene>
<evidence type="ECO:0000313" key="3">
    <source>
        <dbReference type="EMBL" id="KGG19455.1"/>
    </source>
</evidence>
<keyword evidence="1 3" id="KW-0378">Hydrolase</keyword>
<dbReference type="GO" id="GO:0030288">
    <property type="term" value="C:outer membrane-bounded periplasmic space"/>
    <property type="evidence" value="ECO:0007669"/>
    <property type="project" value="TreeGrafter"/>
</dbReference>
<organism evidence="3 4">
    <name type="scientific">Prochlorococcus marinus str. PAC1</name>
    <dbReference type="NCBI Taxonomy" id="59924"/>
    <lineage>
        <taxon>Bacteria</taxon>
        <taxon>Bacillati</taxon>
        <taxon>Cyanobacteriota</taxon>
        <taxon>Cyanophyceae</taxon>
        <taxon>Synechococcales</taxon>
        <taxon>Prochlorococcaceae</taxon>
        <taxon>Prochlorococcus</taxon>
    </lineage>
</organism>
<evidence type="ECO:0000256" key="1">
    <source>
        <dbReference type="ARBA" id="ARBA00022801"/>
    </source>
</evidence>